<keyword evidence="12" id="KW-1185">Reference proteome</keyword>
<dbReference type="EMBL" id="JARUHG010000001">
    <property type="protein sequence ID" value="MDR0182053.1"/>
    <property type="molecule type" value="Genomic_DNA"/>
</dbReference>
<keyword evidence="8" id="KW-1133">Transmembrane helix</keyword>
<evidence type="ECO:0000256" key="1">
    <source>
        <dbReference type="ARBA" id="ARBA00000085"/>
    </source>
</evidence>
<dbReference type="SMART" id="SM00388">
    <property type="entry name" value="HisKA"/>
    <property type="match status" value="1"/>
</dbReference>
<dbReference type="Gene3D" id="1.10.287.130">
    <property type="match status" value="1"/>
</dbReference>
<evidence type="ECO:0000259" key="10">
    <source>
        <dbReference type="PROSITE" id="PS50109"/>
    </source>
</evidence>
<dbReference type="InterPro" id="IPR011622">
    <property type="entry name" value="7TMR_DISM_rcpt_extracell_dom2"/>
</dbReference>
<dbReference type="PANTHER" id="PTHR43711">
    <property type="entry name" value="TWO-COMPONENT HISTIDINE KINASE"/>
    <property type="match status" value="1"/>
</dbReference>
<feature type="domain" description="Histidine kinase" evidence="10">
    <location>
        <begin position="456"/>
        <end position="668"/>
    </location>
</feature>
<feature type="signal peptide" evidence="9">
    <location>
        <begin position="1"/>
        <end position="24"/>
    </location>
</feature>
<dbReference type="EC" id="2.7.13.3" evidence="2"/>
<dbReference type="Pfam" id="PF07695">
    <property type="entry name" value="7TMR-DISM_7TM"/>
    <property type="match status" value="1"/>
</dbReference>
<dbReference type="CDD" id="cd00075">
    <property type="entry name" value="HATPase"/>
    <property type="match status" value="1"/>
</dbReference>
<dbReference type="InterPro" id="IPR004358">
    <property type="entry name" value="Sig_transdc_His_kin-like_C"/>
</dbReference>
<evidence type="ECO:0000256" key="2">
    <source>
        <dbReference type="ARBA" id="ARBA00012438"/>
    </source>
</evidence>
<dbReference type="SMART" id="SM00387">
    <property type="entry name" value="HATPase_c"/>
    <property type="match status" value="1"/>
</dbReference>
<dbReference type="CDD" id="cd00082">
    <property type="entry name" value="HisKA"/>
    <property type="match status" value="1"/>
</dbReference>
<feature type="chain" id="PRO_5047454165" description="histidine kinase" evidence="9">
    <location>
        <begin position="25"/>
        <end position="690"/>
    </location>
</feature>
<sequence length="690" mass="75409">MPPRLLLTLLLALAAFAWPGGARAHSFAGSGGAIDLGPHATYVDDPGGRWSIDDVRRMPAGAFARGGPLERARYRDGAVWIRIELPRDLPAGAWWLVPCPAQVDSVRLYGEGLPHDAVTDLGTQVPFSARAVPFRQPVFALAPGAADPGGRVLFLRIASQTAILATPTLWRPDAFAAMAGREYALWGLYFGVLGLLVLLNLYFWFDLRRPLYLYCAVYLALFLALLLLLEGFAAQWWFPDRPGSVVYLTRAIALVAMGYTLWFGVQLIEIGRRWPWAHALACTLSLVLVSGVVLLLFLPDGAVLEAMLWLRVLWQPAFAFLLIAQWRARPDLRWVVAAFAVQVAGSSAAMGHTLGLVPSNEWARHSLDIAGLVHMIMLSVALMSRLRDSERRALEMSMRAEARLDQKVSERTAELASINRQLVTEIAERRAAQAELDAALRSERATHETQRDFVAMVSHEFRTPLSIIKAVAQRLRTHASLAEPDLQQRLSRLDRATQRMTAMIETYLADDRMREPEAARPTTAFAPRALIAAAAELHSAMDERLDAASHDALPDCHGDLPLLTIALSNLIDNALKYSPLETAVRVRAHDAGDHVRIDVRDRGPGVPEGERERIFQRYVRGSDGSGRPGAGLGLHLARAIARRNGGDLVLVDGGAEGATFSLRIPVAATPGPSSTRPDVADAAPPIAPGM</sequence>
<evidence type="ECO:0000256" key="3">
    <source>
        <dbReference type="ARBA" id="ARBA00022553"/>
    </source>
</evidence>
<dbReference type="Gene3D" id="3.30.565.10">
    <property type="entry name" value="Histidine kinase-like ATPase, C-terminal domain"/>
    <property type="match status" value="1"/>
</dbReference>
<dbReference type="PROSITE" id="PS50109">
    <property type="entry name" value="HIS_KIN"/>
    <property type="match status" value="1"/>
</dbReference>
<keyword evidence="9" id="KW-0732">Signal</keyword>
<dbReference type="InterPro" id="IPR003661">
    <property type="entry name" value="HisK_dim/P_dom"/>
</dbReference>
<dbReference type="InterPro" id="IPR036890">
    <property type="entry name" value="HATPase_C_sf"/>
</dbReference>
<dbReference type="Proteomes" id="UP001233535">
    <property type="component" value="Unassembled WGS sequence"/>
</dbReference>
<evidence type="ECO:0000313" key="11">
    <source>
        <dbReference type="EMBL" id="MDR0182053.1"/>
    </source>
</evidence>
<dbReference type="InterPro" id="IPR011623">
    <property type="entry name" value="7TMR_DISM_rcpt_extracell_dom1"/>
</dbReference>
<feature type="transmembrane region" description="Helical" evidence="8">
    <location>
        <begin position="211"/>
        <end position="238"/>
    </location>
</feature>
<name>A0ABU1CA29_9GAMM</name>
<protein>
    <recommendedName>
        <fullName evidence="2">histidine kinase</fullName>
        <ecNumber evidence="2">2.7.13.3</ecNumber>
    </recommendedName>
</protein>
<evidence type="ECO:0000313" key="12">
    <source>
        <dbReference type="Proteomes" id="UP001233535"/>
    </source>
</evidence>
<feature type="transmembrane region" description="Helical" evidence="8">
    <location>
        <begin position="183"/>
        <end position="204"/>
    </location>
</feature>
<dbReference type="InterPro" id="IPR003594">
    <property type="entry name" value="HATPase_dom"/>
</dbReference>
<keyword evidence="8" id="KW-0812">Transmembrane</keyword>
<evidence type="ECO:0000256" key="5">
    <source>
        <dbReference type="ARBA" id="ARBA00022777"/>
    </source>
</evidence>
<gene>
    <name evidence="11" type="ORF">P8609_03595</name>
</gene>
<reference evidence="11 12" key="1">
    <citation type="submission" date="2023-04" db="EMBL/GenBank/DDBJ databases">
        <title>Lysobacter sp. strain UC isolated from soil sample.</title>
        <authorList>
            <person name="Choksket S."/>
            <person name="Harshvardhan F."/>
            <person name="Rana R."/>
            <person name="Patil P.B."/>
            <person name="Korpole S."/>
        </authorList>
    </citation>
    <scope>NUCLEOTIDE SEQUENCE [LARGE SCALE GENOMIC DNA]</scope>
    <source>
        <strain evidence="11 12">UC</strain>
    </source>
</reference>
<dbReference type="PANTHER" id="PTHR43711:SF1">
    <property type="entry name" value="HISTIDINE KINASE 1"/>
    <property type="match status" value="1"/>
</dbReference>
<dbReference type="Pfam" id="PF02518">
    <property type="entry name" value="HATPase_c"/>
    <property type="match status" value="1"/>
</dbReference>
<comment type="catalytic activity">
    <reaction evidence="1">
        <text>ATP + protein L-histidine = ADP + protein N-phospho-L-histidine.</text>
        <dbReference type="EC" id="2.7.13.3"/>
    </reaction>
</comment>
<dbReference type="SUPFAM" id="SSF47384">
    <property type="entry name" value="Homodimeric domain of signal transducing histidine kinase"/>
    <property type="match status" value="1"/>
</dbReference>
<keyword evidence="4" id="KW-0808">Transferase</keyword>
<keyword evidence="8" id="KW-0472">Membrane</keyword>
<evidence type="ECO:0000256" key="9">
    <source>
        <dbReference type="SAM" id="SignalP"/>
    </source>
</evidence>
<feature type="transmembrane region" description="Helical" evidence="8">
    <location>
        <begin position="244"/>
        <end position="265"/>
    </location>
</feature>
<dbReference type="PRINTS" id="PR00344">
    <property type="entry name" value="BCTRLSENSOR"/>
</dbReference>
<keyword evidence="3" id="KW-0597">Phosphoprotein</keyword>
<dbReference type="InterPro" id="IPR005467">
    <property type="entry name" value="His_kinase_dom"/>
</dbReference>
<proteinExistence type="predicted"/>
<dbReference type="SUPFAM" id="SSF55874">
    <property type="entry name" value="ATPase domain of HSP90 chaperone/DNA topoisomerase II/histidine kinase"/>
    <property type="match status" value="1"/>
</dbReference>
<feature type="transmembrane region" description="Helical" evidence="8">
    <location>
        <begin position="369"/>
        <end position="386"/>
    </location>
</feature>
<organism evidence="11 12">
    <name type="scientific">Lysobacter arvi</name>
    <dbReference type="NCBI Taxonomy" id="3038776"/>
    <lineage>
        <taxon>Bacteria</taxon>
        <taxon>Pseudomonadati</taxon>
        <taxon>Pseudomonadota</taxon>
        <taxon>Gammaproteobacteria</taxon>
        <taxon>Lysobacterales</taxon>
        <taxon>Lysobacteraceae</taxon>
        <taxon>Lysobacter</taxon>
    </lineage>
</organism>
<comment type="caution">
    <text evidence="11">The sequence shown here is derived from an EMBL/GenBank/DDBJ whole genome shotgun (WGS) entry which is preliminary data.</text>
</comment>
<feature type="transmembrane region" description="Helical" evidence="8">
    <location>
        <begin position="335"/>
        <end position="357"/>
    </location>
</feature>
<feature type="region of interest" description="Disordered" evidence="7">
    <location>
        <begin position="668"/>
        <end position="690"/>
    </location>
</feature>
<keyword evidence="6" id="KW-0902">Two-component regulatory system</keyword>
<feature type="transmembrane region" description="Helical" evidence="8">
    <location>
        <begin position="277"/>
        <end position="298"/>
    </location>
</feature>
<evidence type="ECO:0000256" key="8">
    <source>
        <dbReference type="SAM" id="Phobius"/>
    </source>
</evidence>
<evidence type="ECO:0000256" key="6">
    <source>
        <dbReference type="ARBA" id="ARBA00023012"/>
    </source>
</evidence>
<dbReference type="InterPro" id="IPR036097">
    <property type="entry name" value="HisK_dim/P_sf"/>
</dbReference>
<dbReference type="InterPro" id="IPR050736">
    <property type="entry name" value="Sensor_HK_Regulatory"/>
</dbReference>
<feature type="transmembrane region" description="Helical" evidence="8">
    <location>
        <begin position="304"/>
        <end position="323"/>
    </location>
</feature>
<dbReference type="Pfam" id="PF00512">
    <property type="entry name" value="HisKA"/>
    <property type="match status" value="1"/>
</dbReference>
<evidence type="ECO:0000256" key="7">
    <source>
        <dbReference type="SAM" id="MobiDB-lite"/>
    </source>
</evidence>
<dbReference type="Pfam" id="PF07696">
    <property type="entry name" value="7TMR-DISMED2"/>
    <property type="match status" value="1"/>
</dbReference>
<accession>A0ABU1CA29</accession>
<dbReference type="Gene3D" id="2.60.40.2380">
    <property type="match status" value="1"/>
</dbReference>
<keyword evidence="5" id="KW-0418">Kinase</keyword>
<evidence type="ECO:0000256" key="4">
    <source>
        <dbReference type="ARBA" id="ARBA00022679"/>
    </source>
</evidence>
<dbReference type="RefSeq" id="WP_309261214.1">
    <property type="nucleotide sequence ID" value="NZ_JARUHG010000001.1"/>
</dbReference>